<dbReference type="PANTHER" id="PTHR31814:SF2">
    <property type="entry name" value="PHOSPHOMEVALONATE KINASE"/>
    <property type="match status" value="1"/>
</dbReference>
<evidence type="ECO:0000256" key="1">
    <source>
        <dbReference type="ARBA" id="ARBA00005017"/>
    </source>
</evidence>
<name>A0A0R2H1Q5_WEIVI</name>
<dbReference type="GO" id="GO:0019287">
    <property type="term" value="P:isopentenyl diphosphate biosynthetic process, mevalonate pathway"/>
    <property type="evidence" value="ECO:0007669"/>
    <property type="project" value="UniProtKB-UniPathway"/>
</dbReference>
<dbReference type="NCBIfam" id="TIGR01220">
    <property type="entry name" value="Pmev_kin_Gr_pos"/>
    <property type="match status" value="1"/>
</dbReference>
<dbReference type="Proteomes" id="UP000051992">
    <property type="component" value="Unassembled WGS sequence"/>
</dbReference>
<dbReference type="InterPro" id="IPR036554">
    <property type="entry name" value="GHMP_kinase_C_sf"/>
</dbReference>
<dbReference type="Pfam" id="PF08544">
    <property type="entry name" value="GHMP_kinases_C"/>
    <property type="match status" value="1"/>
</dbReference>
<dbReference type="PATRIC" id="fig|1629.5.peg.132"/>
<evidence type="ECO:0000313" key="10">
    <source>
        <dbReference type="Proteomes" id="UP000051992"/>
    </source>
</evidence>
<dbReference type="SUPFAM" id="SSF54211">
    <property type="entry name" value="Ribosomal protein S5 domain 2-like"/>
    <property type="match status" value="1"/>
</dbReference>
<dbReference type="RefSeq" id="WP_057743586.1">
    <property type="nucleotide sequence ID" value="NZ_BJLU01000001.1"/>
</dbReference>
<dbReference type="GO" id="GO:0005524">
    <property type="term" value="F:ATP binding"/>
    <property type="evidence" value="ECO:0007669"/>
    <property type="project" value="UniProtKB-KW"/>
</dbReference>
<dbReference type="InterPro" id="IPR035102">
    <property type="entry name" value="Phosphomevalonate_kinase"/>
</dbReference>
<feature type="domain" description="GHMP kinase C-terminal" evidence="8">
    <location>
        <begin position="260"/>
        <end position="344"/>
    </location>
</feature>
<proteinExistence type="predicted"/>
<dbReference type="Gene3D" id="3.30.230.10">
    <property type="match status" value="1"/>
</dbReference>
<keyword evidence="5 9" id="KW-0418">Kinase</keyword>
<dbReference type="PANTHER" id="PTHR31814">
    <property type="match status" value="1"/>
</dbReference>
<evidence type="ECO:0000313" key="9">
    <source>
        <dbReference type="EMBL" id="KRN46865.1"/>
    </source>
</evidence>
<evidence type="ECO:0000259" key="7">
    <source>
        <dbReference type="Pfam" id="PF00288"/>
    </source>
</evidence>
<gene>
    <name evidence="9" type="ORF">IV50_GL000129</name>
</gene>
<dbReference type="OrthoDB" id="1522677at2"/>
<dbReference type="InterPro" id="IPR014721">
    <property type="entry name" value="Ribsml_uS5_D2-typ_fold_subgr"/>
</dbReference>
<keyword evidence="3" id="KW-0808">Transferase</keyword>
<dbReference type="GO" id="GO:0004631">
    <property type="term" value="F:phosphomevalonate kinase activity"/>
    <property type="evidence" value="ECO:0007669"/>
    <property type="project" value="UniProtKB-EC"/>
</dbReference>
<reference evidence="9 10" key="1">
    <citation type="journal article" date="2015" name="Genome Announc.">
        <title>Expanding the biotechnology potential of lactobacilli through comparative genomics of 213 strains and associated genera.</title>
        <authorList>
            <person name="Sun Z."/>
            <person name="Harris H.M."/>
            <person name="McCann A."/>
            <person name="Guo C."/>
            <person name="Argimon S."/>
            <person name="Zhang W."/>
            <person name="Yang X."/>
            <person name="Jeffery I.B."/>
            <person name="Cooney J.C."/>
            <person name="Kagawa T.F."/>
            <person name="Liu W."/>
            <person name="Song Y."/>
            <person name="Salvetti E."/>
            <person name="Wrobel A."/>
            <person name="Rasinkangas P."/>
            <person name="Parkhill J."/>
            <person name="Rea M.C."/>
            <person name="O'Sullivan O."/>
            <person name="Ritari J."/>
            <person name="Douillard F.P."/>
            <person name="Paul Ross R."/>
            <person name="Yang R."/>
            <person name="Briner A.E."/>
            <person name="Felis G.E."/>
            <person name="de Vos W.M."/>
            <person name="Barrangou R."/>
            <person name="Klaenhammer T.R."/>
            <person name="Caufield P.W."/>
            <person name="Cui Y."/>
            <person name="Zhang H."/>
            <person name="O'Toole P.W."/>
        </authorList>
    </citation>
    <scope>NUCLEOTIDE SEQUENCE [LARGE SCALE GENOMIC DNA]</scope>
    <source>
        <strain evidence="9 10">DSM 20410</strain>
    </source>
</reference>
<comment type="caution">
    <text evidence="9">The sequence shown here is derived from an EMBL/GenBank/DDBJ whole genome shotgun (WGS) entry which is preliminary data.</text>
</comment>
<dbReference type="EMBL" id="JQBM01000001">
    <property type="protein sequence ID" value="KRN46865.1"/>
    <property type="molecule type" value="Genomic_DNA"/>
</dbReference>
<dbReference type="InterPro" id="IPR005917">
    <property type="entry name" value="Pmev_kinase_bact"/>
</dbReference>
<evidence type="ECO:0000256" key="2">
    <source>
        <dbReference type="ARBA" id="ARBA00012958"/>
    </source>
</evidence>
<dbReference type="UniPathway" id="UPA00057">
    <property type="reaction ID" value="UER00099"/>
</dbReference>
<keyword evidence="10" id="KW-1185">Reference proteome</keyword>
<sequence length="357" mass="39440">MITRVKAPGKLYLAGEYAITLPGQASIIFAVNRYMSVTITDTDDAQPTLTLASDQLGHKTISLDVLEQEALDDAWNLTTKTLQVMAIWLNEHQQELSGLSIDLASDLDQYGKKIGLGSSAATVVALIKGLAQHYQLALSPLELFKMSAIILSSLPSFKVGSMGDVAAASFENVIFYSRFDNLWLEEKLTDATCQLSELIAMDWPKLDIHEITFPASWRLVVGWTGQPAYTQQLLTINAKVARIYKERLGSKTTPLIRLLEKNIQQADYIAFRTNLRLNQRALIKFAEFMHINYVTPKLRELLSSAYRRGIAAKISGAGNGDNGLAIVQDEAAEVALKEAWQARGITPLQLEIATPET</sequence>
<dbReference type="InterPro" id="IPR006204">
    <property type="entry name" value="GHMP_kinase_N_dom"/>
</dbReference>
<dbReference type="InterPro" id="IPR013750">
    <property type="entry name" value="GHMP_kinase_C_dom"/>
</dbReference>
<keyword evidence="6" id="KW-0067">ATP-binding</keyword>
<feature type="domain" description="GHMP kinase N-terminal" evidence="7">
    <location>
        <begin position="90"/>
        <end position="170"/>
    </location>
</feature>
<evidence type="ECO:0000259" key="8">
    <source>
        <dbReference type="Pfam" id="PF08544"/>
    </source>
</evidence>
<dbReference type="InterPro" id="IPR020568">
    <property type="entry name" value="Ribosomal_Su5_D2-typ_SF"/>
</dbReference>
<dbReference type="EC" id="2.7.4.2" evidence="2"/>
<dbReference type="SUPFAM" id="SSF55060">
    <property type="entry name" value="GHMP Kinase, C-terminal domain"/>
    <property type="match status" value="1"/>
</dbReference>
<organism evidence="9 10">
    <name type="scientific">Weissella viridescens</name>
    <name type="common">Lactobacillus viridescens</name>
    <dbReference type="NCBI Taxonomy" id="1629"/>
    <lineage>
        <taxon>Bacteria</taxon>
        <taxon>Bacillati</taxon>
        <taxon>Bacillota</taxon>
        <taxon>Bacilli</taxon>
        <taxon>Lactobacillales</taxon>
        <taxon>Lactobacillaceae</taxon>
        <taxon>Weissella</taxon>
    </lineage>
</organism>
<dbReference type="Pfam" id="PF00288">
    <property type="entry name" value="GHMP_kinases_N"/>
    <property type="match status" value="1"/>
</dbReference>
<dbReference type="Gene3D" id="3.30.70.890">
    <property type="entry name" value="GHMP kinase, C-terminal domain"/>
    <property type="match status" value="1"/>
</dbReference>
<evidence type="ECO:0000256" key="4">
    <source>
        <dbReference type="ARBA" id="ARBA00022741"/>
    </source>
</evidence>
<evidence type="ECO:0000256" key="6">
    <source>
        <dbReference type="ARBA" id="ARBA00022840"/>
    </source>
</evidence>
<protein>
    <recommendedName>
        <fullName evidence="2">phosphomevalonate kinase</fullName>
        <ecNumber evidence="2">2.7.4.2</ecNumber>
    </recommendedName>
</protein>
<comment type="pathway">
    <text evidence="1">Isoprenoid biosynthesis; isopentenyl diphosphate biosynthesis via mevalonate pathway; isopentenyl diphosphate from (R)-mevalonate: step 2/3.</text>
</comment>
<accession>A0A0R2H1Q5</accession>
<evidence type="ECO:0000256" key="3">
    <source>
        <dbReference type="ARBA" id="ARBA00022679"/>
    </source>
</evidence>
<evidence type="ECO:0000256" key="5">
    <source>
        <dbReference type="ARBA" id="ARBA00022777"/>
    </source>
</evidence>
<keyword evidence="4" id="KW-0547">Nucleotide-binding</keyword>
<dbReference type="AlphaFoldDB" id="A0A0R2H1Q5"/>